<dbReference type="PROSITE" id="PS51352">
    <property type="entry name" value="THIOREDOXIN_2"/>
    <property type="match status" value="1"/>
</dbReference>
<feature type="region of interest" description="Disordered" evidence="6">
    <location>
        <begin position="443"/>
        <end position="473"/>
    </location>
</feature>
<reference evidence="11" key="1">
    <citation type="submission" date="2016-04" db="UniProtKB">
        <authorList>
            <consortium name="WormBaseParasite"/>
        </authorList>
    </citation>
    <scope>IDENTIFICATION</scope>
</reference>
<evidence type="ECO:0000256" key="5">
    <source>
        <dbReference type="ARBA" id="ARBA00045246"/>
    </source>
</evidence>
<comment type="subcellular location">
    <subcellularLocation>
        <location evidence="1">Endoplasmic reticulum membrane</location>
        <topology evidence="1">Single-pass membrane protein</topology>
    </subcellularLocation>
</comment>
<dbReference type="EMBL" id="UYSL01020924">
    <property type="protein sequence ID" value="VDL76618.1"/>
    <property type="molecule type" value="Genomic_DNA"/>
</dbReference>
<evidence type="ECO:0000256" key="1">
    <source>
        <dbReference type="ARBA" id="ARBA00004389"/>
    </source>
</evidence>
<dbReference type="InterPro" id="IPR013766">
    <property type="entry name" value="Thioredoxin_domain"/>
</dbReference>
<feature type="transmembrane region" description="Helical" evidence="7">
    <location>
        <begin position="32"/>
        <end position="53"/>
    </location>
</feature>
<dbReference type="Proteomes" id="UP000271162">
    <property type="component" value="Unassembled WGS sequence"/>
</dbReference>
<dbReference type="SUPFAM" id="SSF52833">
    <property type="entry name" value="Thioredoxin-like"/>
    <property type="match status" value="1"/>
</dbReference>
<evidence type="ECO:0000256" key="3">
    <source>
        <dbReference type="ARBA" id="ARBA00022989"/>
    </source>
</evidence>
<dbReference type="InterPro" id="IPR017937">
    <property type="entry name" value="Thioredoxin_CS"/>
</dbReference>
<protein>
    <submittedName>
        <fullName evidence="11">Protein disulfide-isomerase TMX3 (inferred by orthology to a human protein)</fullName>
    </submittedName>
</protein>
<dbReference type="Pfam" id="PF13848">
    <property type="entry name" value="Thioredoxin_6"/>
    <property type="match status" value="1"/>
</dbReference>
<evidence type="ECO:0000256" key="6">
    <source>
        <dbReference type="SAM" id="MobiDB-lite"/>
    </source>
</evidence>
<reference evidence="9 10" key="2">
    <citation type="submission" date="2018-11" db="EMBL/GenBank/DDBJ databases">
        <authorList>
            <consortium name="Pathogen Informatics"/>
        </authorList>
    </citation>
    <scope>NUCLEOTIDE SEQUENCE [LARGE SCALE GENOMIC DNA]</scope>
</reference>
<dbReference type="PRINTS" id="PR00421">
    <property type="entry name" value="THIOREDOXIN"/>
</dbReference>
<evidence type="ECO:0000256" key="7">
    <source>
        <dbReference type="SAM" id="Phobius"/>
    </source>
</evidence>
<dbReference type="Gene3D" id="3.40.30.10">
    <property type="entry name" value="Glutaredoxin"/>
    <property type="match status" value="1"/>
</dbReference>
<evidence type="ECO:0000313" key="9">
    <source>
        <dbReference type="EMBL" id="VDL76618.1"/>
    </source>
</evidence>
<dbReference type="AlphaFoldDB" id="A0A0N4Y9M6"/>
<name>A0A0N4Y9M6_NIPBR</name>
<feature type="domain" description="Thioredoxin" evidence="8">
    <location>
        <begin position="38"/>
        <end position="155"/>
    </location>
</feature>
<sequence length="473" mass="53384">MQQEPYDIEYFASNIEAEYELRIIRKCMRWSLLLSLVAFIPSCLGSTSLTVVIDLNEKFLDVSDEGYWIVKFYAPWCAHCKRLLPVWEHLGHAVSDKNLPVRVAKMDCTRFTNACNKLSISGYPTVIFFRHGRRIEYFGERTKEALFNFVVKSAAPIVEKVNAVRLNEIRKDSRNDPAFVIIGDEQDEMQGEFEAIADSLFSKTRFFSASTTSVPTSLAESGARIAVFKDDSFFPYHGSVEGLKKWIMAERWPLMPRASSSNLADIASSGKLSVLVICTELERFNQSSPVGVFCEKARGAAEDLRKSEYLWSRFQFAWMDGPDVAIGIVMGNVDAPSMLVFNYSTYEYYLNDDDPAKVTRASIVTWLSNLADGIEKGTAVALGGRSLPTRIRRIIFEVYSNVSQMFATQPLLSSVLFGMPIAFLSIICYSICSADFNVDREEFYPEDEDEDYDDGEEEVGSSHAVDPNHPKNE</sequence>
<dbReference type="WBParaSite" id="NBR_0001302801-mRNA-1">
    <property type="protein sequence ID" value="NBR_0001302801-mRNA-1"/>
    <property type="gene ID" value="NBR_0001302801"/>
</dbReference>
<evidence type="ECO:0000313" key="10">
    <source>
        <dbReference type="Proteomes" id="UP000271162"/>
    </source>
</evidence>
<keyword evidence="4 7" id="KW-0472">Membrane</keyword>
<dbReference type="PROSITE" id="PS00194">
    <property type="entry name" value="THIOREDOXIN_1"/>
    <property type="match status" value="1"/>
</dbReference>
<evidence type="ECO:0000256" key="4">
    <source>
        <dbReference type="ARBA" id="ARBA00023136"/>
    </source>
</evidence>
<organism evidence="11">
    <name type="scientific">Nippostrongylus brasiliensis</name>
    <name type="common">Rat hookworm</name>
    <dbReference type="NCBI Taxonomy" id="27835"/>
    <lineage>
        <taxon>Eukaryota</taxon>
        <taxon>Metazoa</taxon>
        <taxon>Ecdysozoa</taxon>
        <taxon>Nematoda</taxon>
        <taxon>Chromadorea</taxon>
        <taxon>Rhabditida</taxon>
        <taxon>Rhabditina</taxon>
        <taxon>Rhabditomorpha</taxon>
        <taxon>Strongyloidea</taxon>
        <taxon>Heligmosomidae</taxon>
        <taxon>Nippostrongylus</taxon>
    </lineage>
</organism>
<dbReference type="GO" id="GO:0005789">
    <property type="term" value="C:endoplasmic reticulum membrane"/>
    <property type="evidence" value="ECO:0007669"/>
    <property type="project" value="UniProtKB-SubCell"/>
</dbReference>
<evidence type="ECO:0000256" key="2">
    <source>
        <dbReference type="ARBA" id="ARBA00022692"/>
    </source>
</evidence>
<dbReference type="Pfam" id="PF00085">
    <property type="entry name" value="Thioredoxin"/>
    <property type="match status" value="1"/>
</dbReference>
<proteinExistence type="predicted"/>
<feature type="compositionally biased region" description="Acidic residues" evidence="6">
    <location>
        <begin position="444"/>
        <end position="459"/>
    </location>
</feature>
<dbReference type="InterPro" id="IPR052250">
    <property type="entry name" value="PDI_TMX3"/>
</dbReference>
<keyword evidence="10" id="KW-1185">Reference proteome</keyword>
<dbReference type="OMA" id="GIEMRNM"/>
<accession>A0A0N4Y9M6</accession>
<evidence type="ECO:0000313" key="11">
    <source>
        <dbReference type="WBParaSite" id="NBR_0001302801-mRNA-1"/>
    </source>
</evidence>
<evidence type="ECO:0000259" key="8">
    <source>
        <dbReference type="PROSITE" id="PS51352"/>
    </source>
</evidence>
<dbReference type="PANTHER" id="PTHR46426:SF1">
    <property type="entry name" value="PROTEIN DISULFIDE-ISOMERASE TMX3"/>
    <property type="match status" value="1"/>
</dbReference>
<gene>
    <name evidence="9" type="ORF">NBR_LOCUS13029</name>
</gene>
<keyword evidence="3 7" id="KW-1133">Transmembrane helix</keyword>
<dbReference type="PANTHER" id="PTHR46426">
    <property type="entry name" value="PROTEIN DISULFIDE-ISOMERASE TMX3"/>
    <property type="match status" value="1"/>
</dbReference>
<dbReference type="InterPro" id="IPR036249">
    <property type="entry name" value="Thioredoxin-like_sf"/>
</dbReference>
<keyword evidence="2 7" id="KW-0812">Transmembrane</keyword>
<dbReference type="STRING" id="27835.A0A0N4Y9M6"/>
<comment type="function">
    <text evidence="5">Probable disulfide isomerase, which participates in the folding of proteins containing disulfide bonds. May act as a dithiol oxidase. Acts as a regulator of endoplasmic reticulum-mitochondria contact sites via its ability to regulate redox signals.</text>
</comment>